<dbReference type="PATRIC" id="fig|1029756.8.peg.1630"/>
<feature type="compositionally biased region" description="Basic and acidic residues" evidence="1">
    <location>
        <begin position="37"/>
        <end position="60"/>
    </location>
</feature>
<dbReference type="Proteomes" id="UP000018542">
    <property type="component" value="Chromosome"/>
</dbReference>
<feature type="region of interest" description="Disordered" evidence="1">
    <location>
        <begin position="33"/>
        <end position="69"/>
    </location>
</feature>
<dbReference type="AlphaFoldDB" id="V5SJF4"/>
<proteinExistence type="predicted"/>
<dbReference type="EMBL" id="CP006912">
    <property type="protein sequence ID" value="AHB50089.1"/>
    <property type="molecule type" value="Genomic_DNA"/>
</dbReference>
<evidence type="ECO:0000313" key="3">
    <source>
        <dbReference type="Proteomes" id="UP000018542"/>
    </source>
</evidence>
<reference evidence="2 3" key="1">
    <citation type="journal article" date="2014" name="Genome Announc.">
        <title>Complete Genome Sequence of Hyphomicrobium nitrativorans Strain NL23, a Denitrifying Bacterium Isolated from Biofilm of a Methanol-Fed Denitrification System Treating Seawater at the Montreal Biodome.</title>
        <authorList>
            <person name="Martineau C."/>
            <person name="Villeneuve C."/>
            <person name="Mauffrey F."/>
            <person name="Villemur R."/>
        </authorList>
    </citation>
    <scope>NUCLEOTIDE SEQUENCE [LARGE SCALE GENOMIC DNA]</scope>
    <source>
        <strain evidence="2">NL23</strain>
    </source>
</reference>
<evidence type="ECO:0000256" key="1">
    <source>
        <dbReference type="SAM" id="MobiDB-lite"/>
    </source>
</evidence>
<accession>V5SJF4</accession>
<organism evidence="2 3">
    <name type="scientific">Hyphomicrobium nitrativorans NL23</name>
    <dbReference type="NCBI Taxonomy" id="1029756"/>
    <lineage>
        <taxon>Bacteria</taxon>
        <taxon>Pseudomonadati</taxon>
        <taxon>Pseudomonadota</taxon>
        <taxon>Alphaproteobacteria</taxon>
        <taxon>Hyphomicrobiales</taxon>
        <taxon>Hyphomicrobiaceae</taxon>
        <taxon>Hyphomicrobium</taxon>
    </lineage>
</organism>
<name>V5SJF4_9HYPH</name>
<keyword evidence="3" id="KW-1185">Reference proteome</keyword>
<evidence type="ECO:0000313" key="2">
    <source>
        <dbReference type="EMBL" id="AHB50089.1"/>
    </source>
</evidence>
<dbReference type="HOGENOM" id="CLU_2770323_0_0_5"/>
<sequence length="69" mass="8105">MDKMVRYLTPQLKRTYDRVVRTLMPWRMIDALENLDEAGRRRSGEEDVSRSHDQNGRTDEDQGPPSTRA</sequence>
<dbReference type="STRING" id="1029756.W911_07795"/>
<dbReference type="KEGG" id="hni:W911_07795"/>
<protein>
    <submittedName>
        <fullName evidence="2">Uncharacterized protein</fullName>
    </submittedName>
</protein>
<gene>
    <name evidence="2" type="ORF">W911_07795</name>
</gene>